<dbReference type="HOGENOM" id="CLU_034451_2_0_11"/>
<evidence type="ECO:0000259" key="1">
    <source>
        <dbReference type="Pfam" id="PF00561"/>
    </source>
</evidence>
<accession>E6JZM6</accession>
<dbReference type="InterPro" id="IPR000073">
    <property type="entry name" value="AB_hydrolase_1"/>
</dbReference>
<evidence type="ECO:0000313" key="3">
    <source>
        <dbReference type="Proteomes" id="UP000004946"/>
    </source>
</evidence>
<dbReference type="AlphaFoldDB" id="E6JZM6"/>
<gene>
    <name evidence="2" type="ORF">HMPREF0620_1077</name>
</gene>
<dbReference type="GO" id="GO:0003824">
    <property type="term" value="F:catalytic activity"/>
    <property type="evidence" value="ECO:0007669"/>
    <property type="project" value="UniProtKB-ARBA"/>
</dbReference>
<dbReference type="PATRIC" id="fig|864564.6.peg.633"/>
<dbReference type="RefSeq" id="WP_006289936.1">
    <property type="nucleotide sequence ID" value="NZ_CM001148.1"/>
</dbReference>
<dbReference type="Gene3D" id="3.40.50.1820">
    <property type="entry name" value="alpha/beta hydrolase"/>
    <property type="match status" value="1"/>
</dbReference>
<sequence>MYEQINQIKQFNFQINRVLTYGEIAGNHDEIVRSLSDVKNLDEWFRAWKIIGNRSENESQFMHAAYAYRMAEFFLKVDHTEKEEMYEKAIECYYIAFDQFKIPYTISDIPYKGTFLHSVKVGNQKSTKILLICGGYDSFIEEFIPATFELLSKGYTLLFFEGDGQGKTLKNGLPLTYAWEEPTKCVLDYYRIKNCPMIGISWGGYFAMRAAAFEPRISAVVAYDVADDGLEIMTNIFPPILRKLVRQAFHHNKERLVNSLVSFARKKSILADWAFTQGEYITNTQNPFRFYKEVQKHNLRGISNRITQDCLLLAGEKDHYVPMVQFERLRAALPNARTVTSRVFTQDEGGEQHCQIGNHKLAMDEIIKWLEQLKRGN</sequence>
<dbReference type="EMBL" id="AEON01000001">
    <property type="protein sequence ID" value="EFT84072.1"/>
    <property type="molecule type" value="Genomic_DNA"/>
</dbReference>
<dbReference type="SUPFAM" id="SSF53474">
    <property type="entry name" value="alpha/beta-Hydrolases"/>
    <property type="match status" value="1"/>
</dbReference>
<proteinExistence type="predicted"/>
<dbReference type="Proteomes" id="UP000004946">
    <property type="component" value="Chromosome"/>
</dbReference>
<name>E6JZM6_PARDN</name>
<reference evidence="2 3" key="1">
    <citation type="submission" date="2010-12" db="EMBL/GenBank/DDBJ databases">
        <authorList>
            <person name="Muzny D."/>
            <person name="Qin X."/>
            <person name="Buhay C."/>
            <person name="Dugan-Rocha S."/>
            <person name="Ding Y."/>
            <person name="Chen G."/>
            <person name="Hawes A."/>
            <person name="Holder M."/>
            <person name="Jhangiani S."/>
            <person name="Johnson A."/>
            <person name="Khan Z."/>
            <person name="Li Z."/>
            <person name="Liu W."/>
            <person name="Liu X."/>
            <person name="Perez L."/>
            <person name="Shen H."/>
            <person name="Wang Q."/>
            <person name="Watt J."/>
            <person name="Xi L."/>
            <person name="Xin Y."/>
            <person name="Zhou J."/>
            <person name="Deng J."/>
            <person name="Jiang H."/>
            <person name="Liu Y."/>
            <person name="Qu J."/>
            <person name="Song X.-Z."/>
            <person name="Zhang L."/>
            <person name="Villasana D."/>
            <person name="Johnson A."/>
            <person name="Liu J."/>
            <person name="Liyanage D."/>
            <person name="Lorensuhewa L."/>
            <person name="Robinson T."/>
            <person name="Song A."/>
            <person name="Song B.-B."/>
            <person name="Dinh H."/>
            <person name="Thornton R."/>
            <person name="Coyle M."/>
            <person name="Francisco L."/>
            <person name="Jackson L."/>
            <person name="Javaid M."/>
            <person name="Korchina V."/>
            <person name="Kovar C."/>
            <person name="Mata R."/>
            <person name="Mathew T."/>
            <person name="Ngo R."/>
            <person name="Nguyen L."/>
            <person name="Nguyen N."/>
            <person name="Okwuonu G."/>
            <person name="Ongeri F."/>
            <person name="Pham C."/>
            <person name="Simmons D."/>
            <person name="Wilczek-Boney K."/>
            <person name="Hale W."/>
            <person name="Jakkamsetti A."/>
            <person name="Pham P."/>
            <person name="Ruth R."/>
            <person name="San Lucas F."/>
            <person name="Warren J."/>
            <person name="Zhang J."/>
            <person name="Zhao Z."/>
            <person name="Zhou C."/>
            <person name="Zhu D."/>
            <person name="Lee S."/>
            <person name="Bess C."/>
            <person name="Blankenburg K."/>
            <person name="Forbes L."/>
            <person name="Fu Q."/>
            <person name="Gubbala S."/>
            <person name="Hirani K."/>
            <person name="Jayaseelan J.C."/>
            <person name="Lara F."/>
            <person name="Munidasa M."/>
            <person name="Palculict T."/>
            <person name="Patil S."/>
            <person name="Pu L.-L."/>
            <person name="Saada N."/>
            <person name="Tang L."/>
            <person name="Weissenberger G."/>
            <person name="Zhu Y."/>
            <person name="Hemphill L."/>
            <person name="Shang Y."/>
            <person name="Youmans B."/>
            <person name="Ayvaz T."/>
            <person name="Ross M."/>
            <person name="Santibanez J."/>
            <person name="Aqrawi P."/>
            <person name="Gross S."/>
            <person name="Joshi V."/>
            <person name="Fowler G."/>
            <person name="Nazareth L."/>
            <person name="Reid J."/>
            <person name="Worley K."/>
            <person name="Petrosino J."/>
            <person name="Highlander S."/>
            <person name="Gibbs R."/>
        </authorList>
    </citation>
    <scope>NUCLEOTIDE SEQUENCE [LARGE SCALE GENOMIC DNA]</scope>
    <source>
        <strain evidence="2 3">DSM 10105</strain>
    </source>
</reference>
<dbReference type="KEGG" id="pdo:PSDT_0575"/>
<protein>
    <recommendedName>
        <fullName evidence="1">AB hydrolase-1 domain-containing protein</fullName>
    </recommendedName>
</protein>
<dbReference type="Pfam" id="PF00561">
    <property type="entry name" value="Abhydrolase_1"/>
    <property type="match status" value="1"/>
</dbReference>
<dbReference type="InterPro" id="IPR029058">
    <property type="entry name" value="AB_hydrolase_fold"/>
</dbReference>
<comment type="caution">
    <text evidence="2">The sequence shown here is derived from an EMBL/GenBank/DDBJ whole genome shotgun (WGS) entry which is preliminary data.</text>
</comment>
<feature type="domain" description="AB hydrolase-1" evidence="1">
    <location>
        <begin position="147"/>
        <end position="339"/>
    </location>
</feature>
<dbReference type="eggNOG" id="COG2267">
    <property type="taxonomic scope" value="Bacteria"/>
</dbReference>
<evidence type="ECO:0000313" key="2">
    <source>
        <dbReference type="EMBL" id="EFT84072.1"/>
    </source>
</evidence>
<keyword evidence="3" id="KW-1185">Reference proteome</keyword>
<organism evidence="2 3">
    <name type="scientific">Parascardovia denticolens DSM 10105 = JCM 12538</name>
    <dbReference type="NCBI Taxonomy" id="864564"/>
    <lineage>
        <taxon>Bacteria</taxon>
        <taxon>Bacillati</taxon>
        <taxon>Actinomycetota</taxon>
        <taxon>Actinomycetes</taxon>
        <taxon>Bifidobacteriales</taxon>
        <taxon>Bifidobacteriaceae</taxon>
        <taxon>Parascardovia</taxon>
    </lineage>
</organism>